<dbReference type="InterPro" id="IPR018946">
    <property type="entry name" value="PhoD-like_MPP"/>
</dbReference>
<evidence type="ECO:0000259" key="2">
    <source>
        <dbReference type="Pfam" id="PF19050"/>
    </source>
</evidence>
<dbReference type="PANTHER" id="PTHR46689">
    <property type="entry name" value="MEMBRANE PROTEIN, PUTATIVE-RELATED"/>
    <property type="match status" value="1"/>
</dbReference>
<keyword evidence="4" id="KW-1185">Reference proteome</keyword>
<dbReference type="EMBL" id="JALJOQ010000023">
    <property type="protein sequence ID" value="KAK9808440.1"/>
    <property type="molecule type" value="Genomic_DNA"/>
</dbReference>
<dbReference type="Pfam" id="PF19050">
    <property type="entry name" value="PhoD_2"/>
    <property type="match status" value="2"/>
</dbReference>
<organism evidence="3 4">
    <name type="scientific">Symbiochloris irregularis</name>
    <dbReference type="NCBI Taxonomy" id="706552"/>
    <lineage>
        <taxon>Eukaryota</taxon>
        <taxon>Viridiplantae</taxon>
        <taxon>Chlorophyta</taxon>
        <taxon>core chlorophytes</taxon>
        <taxon>Trebouxiophyceae</taxon>
        <taxon>Trebouxiales</taxon>
        <taxon>Trebouxiaceae</taxon>
        <taxon>Symbiochloris</taxon>
    </lineage>
</organism>
<evidence type="ECO:0000256" key="1">
    <source>
        <dbReference type="SAM" id="MobiDB-lite"/>
    </source>
</evidence>
<comment type="caution">
    <text evidence="3">The sequence shown here is derived from an EMBL/GenBank/DDBJ whole genome shotgun (WGS) entry which is preliminary data.</text>
</comment>
<feature type="region of interest" description="Disordered" evidence="1">
    <location>
        <begin position="84"/>
        <end position="166"/>
    </location>
</feature>
<protein>
    <recommendedName>
        <fullName evidence="2">PhoD-like phosphatase domain-containing protein</fullName>
    </recommendedName>
</protein>
<dbReference type="SUPFAM" id="SSF56300">
    <property type="entry name" value="Metallo-dependent phosphatases"/>
    <property type="match status" value="1"/>
</dbReference>
<dbReference type="AlphaFoldDB" id="A0AAW1PF28"/>
<dbReference type="GO" id="GO:0016020">
    <property type="term" value="C:membrane"/>
    <property type="evidence" value="ECO:0007669"/>
    <property type="project" value="TreeGrafter"/>
</dbReference>
<accession>A0AAW1PF28</accession>
<dbReference type="Gene3D" id="3.60.21.70">
    <property type="entry name" value="PhoD-like phosphatase"/>
    <property type="match status" value="1"/>
</dbReference>
<feature type="region of interest" description="Disordered" evidence="1">
    <location>
        <begin position="39"/>
        <end position="69"/>
    </location>
</feature>
<dbReference type="CDD" id="cd07389">
    <property type="entry name" value="MPP_PhoD"/>
    <property type="match status" value="1"/>
</dbReference>
<dbReference type="PANTHER" id="PTHR46689:SF1">
    <property type="entry name" value="PHOD-LIKE PHOSPHATASE DOMAIN-CONTAINING PROTEIN"/>
    <property type="match status" value="1"/>
</dbReference>
<dbReference type="InterPro" id="IPR029052">
    <property type="entry name" value="Metallo-depent_PP-like"/>
</dbReference>
<sequence>MEALFCLAQYNLAHSTGRSPVRTRPHTYNAATQLILAQSKRSRAAYGTPAPELTTRSRERMAEAPEAEGQDAHLGAVANAHGGFVSIAGAPPPNGTHQNATTSQPNSGQAQSGYLSHGGSVPPREVHRPNERPNGAGPSPHCNDHAGVSASASRPHDVNPWSDTMTAAVGGAAGDITGAPRSDQNMVPAGPYLQFLGYDVATCLWRGTVAIVLPPLGGPDAEPKFSFAVAGQEYRGPGRLVETMEGWAFWRFDVRIQLESEQRSVDYELLLPQCFAPRTVIRDTFVVPSNTQQWHWGFHSCNGLSVNSDIEKWGTPHLWGDVLREHARSPLHVIVGGGDQVYNDAVWKCPALHDWLDVSPVEERYSHPFTEEMHKQATAFYFNHYREHFSTPLIADVMAKMPQVMVWDDHDIWDGWGSYPEDLQTCPVFIGLYLVARRAYLLFQQHTVDKTAQEDNDMFGPPHTYSFIRNFGPITAVACLDSRSERTTKRVMSAEFYAALYPRLEQLPTSTKHCVVVHTVPLVFPGLPLSEKVMSAIEHMPIVKGAMTKTGVGAGIIDKFGHAELLDDITDHWDASTHIQERNDFVRGMQVIAKKKGVRVSFLGGDVHVCAVGRFYTHPKVKHLRNDHRFMPQITSSAVWNNPPPSKLITLLHATNTSSKVGPNTREKMVKLFKDFNSKTPKVLGARNWLDISAVSTASAAPQHWKKEQGALVMTLRVEDPDAQTAVPKCFPTIVPAYTVSSTGMRPTMRTKSWGRRLGCASGPAVTDPLEEL</sequence>
<evidence type="ECO:0000313" key="4">
    <source>
        <dbReference type="Proteomes" id="UP001465755"/>
    </source>
</evidence>
<dbReference type="InterPro" id="IPR038607">
    <property type="entry name" value="PhoD-like_sf"/>
</dbReference>
<gene>
    <name evidence="3" type="ORF">WJX73_006046</name>
</gene>
<feature type="domain" description="PhoD-like phosphatase" evidence="2">
    <location>
        <begin position="543"/>
        <end position="704"/>
    </location>
</feature>
<reference evidence="3 4" key="1">
    <citation type="journal article" date="2024" name="Nat. Commun.">
        <title>Phylogenomics reveals the evolutionary origins of lichenization in chlorophyte algae.</title>
        <authorList>
            <person name="Puginier C."/>
            <person name="Libourel C."/>
            <person name="Otte J."/>
            <person name="Skaloud P."/>
            <person name="Haon M."/>
            <person name="Grisel S."/>
            <person name="Petersen M."/>
            <person name="Berrin J.G."/>
            <person name="Delaux P.M."/>
            <person name="Dal Grande F."/>
            <person name="Keller J."/>
        </authorList>
    </citation>
    <scope>NUCLEOTIDE SEQUENCE [LARGE SCALE GENOMIC DNA]</scope>
    <source>
        <strain evidence="3 4">SAG 2036</strain>
    </source>
</reference>
<feature type="domain" description="PhoD-like phosphatase" evidence="2">
    <location>
        <begin position="284"/>
        <end position="538"/>
    </location>
</feature>
<proteinExistence type="predicted"/>
<dbReference type="Proteomes" id="UP001465755">
    <property type="component" value="Unassembled WGS sequence"/>
</dbReference>
<evidence type="ECO:0000313" key="3">
    <source>
        <dbReference type="EMBL" id="KAK9808440.1"/>
    </source>
</evidence>
<feature type="compositionally biased region" description="Polar residues" evidence="1">
    <location>
        <begin position="95"/>
        <end position="114"/>
    </location>
</feature>
<dbReference type="InterPro" id="IPR043904">
    <property type="entry name" value="PhoD_2-like"/>
</dbReference>
<name>A0AAW1PF28_9CHLO</name>